<accession>A0ABM8WJR6</accession>
<organism evidence="8 9">
    <name type="scientific">Cupriavidus respiraculi</name>
    <dbReference type="NCBI Taxonomy" id="195930"/>
    <lineage>
        <taxon>Bacteria</taxon>
        <taxon>Pseudomonadati</taxon>
        <taxon>Pseudomonadota</taxon>
        <taxon>Betaproteobacteria</taxon>
        <taxon>Burkholderiales</taxon>
        <taxon>Burkholderiaceae</taxon>
        <taxon>Cupriavidus</taxon>
    </lineage>
</organism>
<evidence type="ECO:0000313" key="9">
    <source>
        <dbReference type="Proteomes" id="UP000721236"/>
    </source>
</evidence>
<evidence type="ECO:0000256" key="4">
    <source>
        <dbReference type="ARBA" id="ARBA00022692"/>
    </source>
</evidence>
<gene>
    <name evidence="8" type="ORF">LMG21510_00788</name>
</gene>
<evidence type="ECO:0008006" key="10">
    <source>
        <dbReference type="Google" id="ProtNLM"/>
    </source>
</evidence>
<evidence type="ECO:0000256" key="7">
    <source>
        <dbReference type="RuleBase" id="RU362072"/>
    </source>
</evidence>
<dbReference type="NCBIfam" id="TIGR01401">
    <property type="entry name" value="fliR_like_III"/>
    <property type="match status" value="1"/>
</dbReference>
<comment type="caution">
    <text evidence="8">The sequence shown here is derived from an EMBL/GenBank/DDBJ whole genome shotgun (WGS) entry which is preliminary data.</text>
</comment>
<sequence length="259" mass="27324">MEGWQHFVPTLALAMIRPLGMLVFLPMFSARALGGGLIRNALVLVIALPAVPMHLSTASGFAGMPVSTVALLVCQEVVVGALLGFCATVPFWAIDMAGTIIDTVRGTSMASVLNPMLEEQSSVFGVLFSQVLAVLFLVSGGFNTLLTALYGSYQAVPPLTGLHFSSAFPALIENQWRLMLDLCVGFALPAIVVMVLVDVALGLVNRSAQQLNVFFVAMPIKSALALFVLAVGMSFAMTDYLAHFNAFGAVASALLGSLR</sequence>
<feature type="transmembrane region" description="Helical" evidence="7">
    <location>
        <begin position="77"/>
        <end position="101"/>
    </location>
</feature>
<keyword evidence="9" id="KW-1185">Reference proteome</keyword>
<keyword evidence="3 7" id="KW-1003">Cell membrane</keyword>
<evidence type="ECO:0000256" key="3">
    <source>
        <dbReference type="ARBA" id="ARBA00022475"/>
    </source>
</evidence>
<feature type="transmembrane region" description="Helical" evidence="7">
    <location>
        <begin position="122"/>
        <end position="142"/>
    </location>
</feature>
<keyword evidence="6 7" id="KW-0472">Membrane</keyword>
<evidence type="ECO:0000256" key="5">
    <source>
        <dbReference type="ARBA" id="ARBA00022989"/>
    </source>
</evidence>
<feature type="transmembrane region" description="Helical" evidence="7">
    <location>
        <begin position="178"/>
        <end position="201"/>
    </location>
</feature>
<feature type="transmembrane region" description="Helical" evidence="7">
    <location>
        <begin position="213"/>
        <end position="234"/>
    </location>
</feature>
<evidence type="ECO:0000256" key="2">
    <source>
        <dbReference type="ARBA" id="ARBA00009772"/>
    </source>
</evidence>
<dbReference type="PRINTS" id="PR00953">
    <property type="entry name" value="TYPE3IMRPROT"/>
</dbReference>
<evidence type="ECO:0000256" key="6">
    <source>
        <dbReference type="ARBA" id="ARBA00023136"/>
    </source>
</evidence>
<evidence type="ECO:0000256" key="1">
    <source>
        <dbReference type="ARBA" id="ARBA00004651"/>
    </source>
</evidence>
<comment type="subcellular location">
    <subcellularLocation>
        <location evidence="1 7">Cell membrane</location>
        <topology evidence="1 7">Multi-pass membrane protein</topology>
    </subcellularLocation>
</comment>
<dbReference type="PANTHER" id="PTHR30065">
    <property type="entry name" value="FLAGELLAR BIOSYNTHETIC PROTEIN FLIR"/>
    <property type="match status" value="1"/>
</dbReference>
<keyword evidence="4 7" id="KW-0812">Transmembrane</keyword>
<feature type="transmembrane region" description="Helical" evidence="7">
    <location>
        <begin position="6"/>
        <end position="25"/>
    </location>
</feature>
<proteinExistence type="inferred from homology"/>
<evidence type="ECO:0000313" key="8">
    <source>
        <dbReference type="EMBL" id="CAG9167594.1"/>
    </source>
</evidence>
<feature type="transmembrane region" description="Helical" evidence="7">
    <location>
        <begin position="37"/>
        <end position="57"/>
    </location>
</feature>
<protein>
    <recommendedName>
        <fullName evidence="10">EscT/YscT/HrcT family type III secretion system export apparatus protein</fullName>
    </recommendedName>
</protein>
<dbReference type="Pfam" id="PF01311">
    <property type="entry name" value="Bac_export_1"/>
    <property type="match status" value="1"/>
</dbReference>
<reference evidence="8 9" key="1">
    <citation type="submission" date="2021-08" db="EMBL/GenBank/DDBJ databases">
        <authorList>
            <person name="Peeters C."/>
        </authorList>
    </citation>
    <scope>NUCLEOTIDE SEQUENCE [LARGE SCALE GENOMIC DNA]</scope>
    <source>
        <strain evidence="8 9">LMG 21510</strain>
    </source>
</reference>
<dbReference type="InterPro" id="IPR002010">
    <property type="entry name" value="T3SS_IM_R"/>
</dbReference>
<dbReference type="EMBL" id="CAJZAH010000001">
    <property type="protein sequence ID" value="CAG9167594.1"/>
    <property type="molecule type" value="Genomic_DNA"/>
</dbReference>
<dbReference type="PANTHER" id="PTHR30065:SF7">
    <property type="entry name" value="SECRETION SYSTEM APPARATUS PROTEIN SSAT"/>
    <property type="match status" value="1"/>
</dbReference>
<dbReference type="InterPro" id="IPR006304">
    <property type="entry name" value="T3SS_SpaR/YscT"/>
</dbReference>
<name>A0ABM8WJR6_9BURK</name>
<dbReference type="Proteomes" id="UP000721236">
    <property type="component" value="Unassembled WGS sequence"/>
</dbReference>
<comment type="similarity">
    <text evidence="2 7">Belongs to the FliR/MopE/SpaR family.</text>
</comment>
<keyword evidence="5 7" id="KW-1133">Transmembrane helix</keyword>